<keyword evidence="2" id="KW-1185">Reference proteome</keyword>
<dbReference type="EMBL" id="KN838571">
    <property type="protein sequence ID" value="KIK04261.1"/>
    <property type="molecule type" value="Genomic_DNA"/>
</dbReference>
<name>A0A0C9XH11_9AGAR</name>
<proteinExistence type="predicted"/>
<reference evidence="2" key="2">
    <citation type="submission" date="2015-01" db="EMBL/GenBank/DDBJ databases">
        <title>Evolutionary Origins and Diversification of the Mycorrhizal Mutualists.</title>
        <authorList>
            <consortium name="DOE Joint Genome Institute"/>
            <consortium name="Mycorrhizal Genomics Consortium"/>
            <person name="Kohler A."/>
            <person name="Kuo A."/>
            <person name="Nagy L.G."/>
            <person name="Floudas D."/>
            <person name="Copeland A."/>
            <person name="Barry K.W."/>
            <person name="Cichocki N."/>
            <person name="Veneault-Fourrey C."/>
            <person name="LaButti K."/>
            <person name="Lindquist E.A."/>
            <person name="Lipzen A."/>
            <person name="Lundell T."/>
            <person name="Morin E."/>
            <person name="Murat C."/>
            <person name="Riley R."/>
            <person name="Ohm R."/>
            <person name="Sun H."/>
            <person name="Tunlid A."/>
            <person name="Henrissat B."/>
            <person name="Grigoriev I.V."/>
            <person name="Hibbett D.S."/>
            <person name="Martin F."/>
        </authorList>
    </citation>
    <scope>NUCLEOTIDE SEQUENCE [LARGE SCALE GENOMIC DNA]</scope>
    <source>
        <strain evidence="2">LaAM-08-1</strain>
    </source>
</reference>
<protein>
    <submittedName>
        <fullName evidence="1">Uncharacterized protein</fullName>
    </submittedName>
</protein>
<dbReference type="Proteomes" id="UP000054477">
    <property type="component" value="Unassembled WGS sequence"/>
</dbReference>
<evidence type="ECO:0000313" key="2">
    <source>
        <dbReference type="Proteomes" id="UP000054477"/>
    </source>
</evidence>
<dbReference type="AlphaFoldDB" id="A0A0C9XH11"/>
<accession>A0A0C9XH11</accession>
<gene>
    <name evidence="1" type="ORF">K443DRAFT_424778</name>
</gene>
<evidence type="ECO:0000313" key="1">
    <source>
        <dbReference type="EMBL" id="KIK04261.1"/>
    </source>
</evidence>
<dbReference type="HOGENOM" id="CLU_2292155_0_0_1"/>
<sequence>MTWQKLWSRMKQVDLRKRHSAAREERTRKVMNGTQNRSSYPVKLVEVRMRGGCTRKTGRTRYYGSYSIMIEKFAFKKVGEAELVVNVDTDGVCGTDCARCK</sequence>
<organism evidence="1 2">
    <name type="scientific">Laccaria amethystina LaAM-08-1</name>
    <dbReference type="NCBI Taxonomy" id="1095629"/>
    <lineage>
        <taxon>Eukaryota</taxon>
        <taxon>Fungi</taxon>
        <taxon>Dikarya</taxon>
        <taxon>Basidiomycota</taxon>
        <taxon>Agaricomycotina</taxon>
        <taxon>Agaricomycetes</taxon>
        <taxon>Agaricomycetidae</taxon>
        <taxon>Agaricales</taxon>
        <taxon>Agaricineae</taxon>
        <taxon>Hydnangiaceae</taxon>
        <taxon>Laccaria</taxon>
    </lineage>
</organism>
<reference evidence="1 2" key="1">
    <citation type="submission" date="2014-04" db="EMBL/GenBank/DDBJ databases">
        <authorList>
            <consortium name="DOE Joint Genome Institute"/>
            <person name="Kuo A."/>
            <person name="Kohler A."/>
            <person name="Nagy L.G."/>
            <person name="Floudas D."/>
            <person name="Copeland A."/>
            <person name="Barry K.W."/>
            <person name="Cichocki N."/>
            <person name="Veneault-Fourrey C."/>
            <person name="LaButti K."/>
            <person name="Lindquist E.A."/>
            <person name="Lipzen A."/>
            <person name="Lundell T."/>
            <person name="Morin E."/>
            <person name="Murat C."/>
            <person name="Sun H."/>
            <person name="Tunlid A."/>
            <person name="Henrissat B."/>
            <person name="Grigoriev I.V."/>
            <person name="Hibbett D.S."/>
            <person name="Martin F."/>
            <person name="Nordberg H.P."/>
            <person name="Cantor M.N."/>
            <person name="Hua S.X."/>
        </authorList>
    </citation>
    <scope>NUCLEOTIDE SEQUENCE [LARGE SCALE GENOMIC DNA]</scope>
    <source>
        <strain evidence="1 2">LaAM-08-1</strain>
    </source>
</reference>